<evidence type="ECO:0000313" key="4">
    <source>
        <dbReference type="EMBL" id="GBB99873.1"/>
    </source>
</evidence>
<dbReference type="PROSITE" id="PS00109">
    <property type="entry name" value="PROTEIN_KINASE_TYR"/>
    <property type="match status" value="1"/>
</dbReference>
<protein>
    <recommendedName>
        <fullName evidence="3">Protein kinase domain-containing protein</fullName>
    </recommendedName>
</protein>
<evidence type="ECO:0000259" key="3">
    <source>
        <dbReference type="PROSITE" id="PS50011"/>
    </source>
</evidence>
<feature type="compositionally biased region" description="Basic residues" evidence="1">
    <location>
        <begin position="322"/>
        <end position="331"/>
    </location>
</feature>
<dbReference type="Gene3D" id="1.10.510.10">
    <property type="entry name" value="Transferase(Phosphotransferase) domain 1"/>
    <property type="match status" value="1"/>
</dbReference>
<dbReference type="Pfam" id="PF00069">
    <property type="entry name" value="Pkinase"/>
    <property type="match status" value="1"/>
</dbReference>
<name>A0A2Z6RCJ5_9GLOM</name>
<dbReference type="InterPro" id="IPR008266">
    <property type="entry name" value="Tyr_kinase_AS"/>
</dbReference>
<keyword evidence="2" id="KW-0812">Transmembrane</keyword>
<dbReference type="Gene3D" id="1.10.150.50">
    <property type="entry name" value="Transcription Factor, Ets-1"/>
    <property type="match status" value="1"/>
</dbReference>
<proteinExistence type="predicted"/>
<sequence length="535" mass="61597">MSMSTADPSVEDVERFNTEQLIGYLRTKDLNLNNNDYKKIRNERVAGLDFLQLTREILRSEPYRFPDGPARRVETLFNSLNNQRLLTLEEALSCVPPSASIKKLTESIPNSGDHVPDGVFLWDDFLESVNLYEFTDEKRYQRPQFSRSRSGVGEMSAQAIFEFNICEVLNELLPDYEFSRRNTKNPGDPDFTCFFARSTLLFPIEINLLEVGKLQFPEFYKKSAEARAMIKQIFSYMTENECQYGVLSTYNKHWFLYRPSNNPKKLWISETLELTSESPPVLKTYAYMVRKLCCDSDDSYYSPHVLKTPESVTRKDEGSVSKHTRSLRPRKSSSDNSSGSSSSSSLYKGQRNQNLSFMDFKFNGILAQGRSGKTLKCEFRGNTIALKCTDLWKSPSCILKEMQNEVKIYQILSTIQGEYIPKLLCYGYYGGGMCYVIGTSFVGTALTNYKHITERQRVMGLYALNVIHSKGVLHNDIRTENILLNNINDNVYLIDFGMASYHHDVKECWELFDEEKRKLVHLLNQYTLLDSVVIV</sequence>
<keyword evidence="2" id="KW-0472">Membrane</keyword>
<dbReference type="AlphaFoldDB" id="A0A2Z6RCJ5"/>
<dbReference type="GO" id="GO:0005524">
    <property type="term" value="F:ATP binding"/>
    <property type="evidence" value="ECO:0007669"/>
    <property type="project" value="InterPro"/>
</dbReference>
<reference evidence="4 5" key="1">
    <citation type="submission" date="2017-11" db="EMBL/GenBank/DDBJ databases">
        <title>The genome of Rhizophagus clarus HR1 reveals common genetic basis of auxotrophy among arbuscular mycorrhizal fungi.</title>
        <authorList>
            <person name="Kobayashi Y."/>
        </authorList>
    </citation>
    <scope>NUCLEOTIDE SEQUENCE [LARGE SCALE GENOMIC DNA]</scope>
    <source>
        <strain evidence="4 5">HR1</strain>
    </source>
</reference>
<keyword evidence="5" id="KW-1185">Reference proteome</keyword>
<dbReference type="PANTHER" id="PTHR37171:SF1">
    <property type="entry name" value="SERINE_THREONINE-PROTEIN KINASE YRZF-RELATED"/>
    <property type="match status" value="1"/>
</dbReference>
<dbReference type="InterPro" id="IPR013761">
    <property type="entry name" value="SAM/pointed_sf"/>
</dbReference>
<dbReference type="SMART" id="SM00220">
    <property type="entry name" value="S_TKc"/>
    <property type="match status" value="1"/>
</dbReference>
<dbReference type="InterPro" id="IPR052396">
    <property type="entry name" value="Meiotic_Drive_Suppr_Kinase"/>
</dbReference>
<dbReference type="InterPro" id="IPR011009">
    <property type="entry name" value="Kinase-like_dom_sf"/>
</dbReference>
<comment type="caution">
    <text evidence="4">The sequence shown here is derived from an EMBL/GenBank/DDBJ whole genome shotgun (WGS) entry which is preliminary data.</text>
</comment>
<dbReference type="SUPFAM" id="SSF56112">
    <property type="entry name" value="Protein kinase-like (PK-like)"/>
    <property type="match status" value="1"/>
</dbReference>
<gene>
    <name evidence="4" type="ORF">RclHR1_03660020</name>
</gene>
<evidence type="ECO:0000313" key="5">
    <source>
        <dbReference type="Proteomes" id="UP000247702"/>
    </source>
</evidence>
<keyword evidence="2" id="KW-1133">Transmembrane helix</keyword>
<dbReference type="PANTHER" id="PTHR37171">
    <property type="entry name" value="SERINE/THREONINE-PROTEIN KINASE YRZF-RELATED"/>
    <property type="match status" value="1"/>
</dbReference>
<dbReference type="STRING" id="94130.A0A2Z6RCJ5"/>
<feature type="transmembrane region" description="Helical" evidence="2">
    <location>
        <begin position="426"/>
        <end position="449"/>
    </location>
</feature>
<dbReference type="GO" id="GO:0004672">
    <property type="term" value="F:protein kinase activity"/>
    <property type="evidence" value="ECO:0007669"/>
    <property type="project" value="InterPro"/>
</dbReference>
<dbReference type="EMBL" id="BEXD01002957">
    <property type="protein sequence ID" value="GBB99873.1"/>
    <property type="molecule type" value="Genomic_DNA"/>
</dbReference>
<feature type="domain" description="Protein kinase" evidence="3">
    <location>
        <begin position="360"/>
        <end position="535"/>
    </location>
</feature>
<organism evidence="4 5">
    <name type="scientific">Rhizophagus clarus</name>
    <dbReference type="NCBI Taxonomy" id="94130"/>
    <lineage>
        <taxon>Eukaryota</taxon>
        <taxon>Fungi</taxon>
        <taxon>Fungi incertae sedis</taxon>
        <taxon>Mucoromycota</taxon>
        <taxon>Glomeromycotina</taxon>
        <taxon>Glomeromycetes</taxon>
        <taxon>Glomerales</taxon>
        <taxon>Glomeraceae</taxon>
        <taxon>Rhizophagus</taxon>
    </lineage>
</organism>
<dbReference type="PROSITE" id="PS50011">
    <property type="entry name" value="PROTEIN_KINASE_DOM"/>
    <property type="match status" value="1"/>
</dbReference>
<evidence type="ECO:0000256" key="1">
    <source>
        <dbReference type="SAM" id="MobiDB-lite"/>
    </source>
</evidence>
<dbReference type="InterPro" id="IPR000719">
    <property type="entry name" value="Prot_kinase_dom"/>
</dbReference>
<accession>A0A2Z6RCJ5</accession>
<feature type="compositionally biased region" description="Low complexity" evidence="1">
    <location>
        <begin position="334"/>
        <end position="345"/>
    </location>
</feature>
<dbReference type="Proteomes" id="UP000247702">
    <property type="component" value="Unassembled WGS sequence"/>
</dbReference>
<feature type="region of interest" description="Disordered" evidence="1">
    <location>
        <begin position="311"/>
        <end position="348"/>
    </location>
</feature>
<evidence type="ECO:0000256" key="2">
    <source>
        <dbReference type="SAM" id="Phobius"/>
    </source>
</evidence>